<sequence length="208" mass="21807">DDDDDKDVEDGNYKNGFFYDEKATDEKVSKTDVRMDDVAGEGKKKKEKGRHSDEHDAPPGGGGRSKRRPKIVSPEAVIGEVGGAPGADVEPEGAGADGTSGTGAEDTKGDGTGNTGTSGTEQRKGKGKKEKLPAVSPAKSPNVKTAQENSAREKAISGLAGRIAQEKLNVDSLIRRVLSCAMPGHGLTKNVPMAEIMSLIRVARYAFA</sequence>
<dbReference type="AlphaFoldDB" id="A0AAN5I1V5"/>
<dbReference type="Proteomes" id="UP001328107">
    <property type="component" value="Unassembled WGS sequence"/>
</dbReference>
<evidence type="ECO:0000313" key="2">
    <source>
        <dbReference type="EMBL" id="GMR48674.1"/>
    </source>
</evidence>
<feature type="non-terminal residue" evidence="2">
    <location>
        <position position="208"/>
    </location>
</feature>
<proteinExistence type="predicted"/>
<evidence type="ECO:0000256" key="1">
    <source>
        <dbReference type="SAM" id="MobiDB-lite"/>
    </source>
</evidence>
<comment type="caution">
    <text evidence="2">The sequence shown here is derived from an EMBL/GenBank/DDBJ whole genome shotgun (WGS) entry which is preliminary data.</text>
</comment>
<evidence type="ECO:0000313" key="3">
    <source>
        <dbReference type="Proteomes" id="UP001328107"/>
    </source>
</evidence>
<keyword evidence="3" id="KW-1185">Reference proteome</keyword>
<reference evidence="3" key="1">
    <citation type="submission" date="2022-10" db="EMBL/GenBank/DDBJ databases">
        <title>Genome assembly of Pristionchus species.</title>
        <authorList>
            <person name="Yoshida K."/>
            <person name="Sommer R.J."/>
        </authorList>
    </citation>
    <scope>NUCLEOTIDE SEQUENCE [LARGE SCALE GENOMIC DNA]</scope>
    <source>
        <strain evidence="3">RS5460</strain>
    </source>
</reference>
<feature type="compositionally biased region" description="Acidic residues" evidence="1">
    <location>
        <begin position="1"/>
        <end position="10"/>
    </location>
</feature>
<protein>
    <submittedName>
        <fullName evidence="2">Uncharacterized protein</fullName>
    </submittedName>
</protein>
<feature type="region of interest" description="Disordered" evidence="1">
    <location>
        <begin position="1"/>
        <end position="151"/>
    </location>
</feature>
<accession>A0AAN5I1V5</accession>
<name>A0AAN5I1V5_9BILA</name>
<feature type="non-terminal residue" evidence="2">
    <location>
        <position position="1"/>
    </location>
</feature>
<feature type="compositionally biased region" description="Basic and acidic residues" evidence="1">
    <location>
        <begin position="19"/>
        <end position="57"/>
    </location>
</feature>
<organism evidence="2 3">
    <name type="scientific">Pristionchus mayeri</name>
    <dbReference type="NCBI Taxonomy" id="1317129"/>
    <lineage>
        <taxon>Eukaryota</taxon>
        <taxon>Metazoa</taxon>
        <taxon>Ecdysozoa</taxon>
        <taxon>Nematoda</taxon>
        <taxon>Chromadorea</taxon>
        <taxon>Rhabditida</taxon>
        <taxon>Rhabditina</taxon>
        <taxon>Diplogasteromorpha</taxon>
        <taxon>Diplogasteroidea</taxon>
        <taxon>Neodiplogasteridae</taxon>
        <taxon>Pristionchus</taxon>
    </lineage>
</organism>
<gene>
    <name evidence="2" type="ORF">PMAYCL1PPCAC_18869</name>
</gene>
<dbReference type="EMBL" id="BTRK01000004">
    <property type="protein sequence ID" value="GMR48674.1"/>
    <property type="molecule type" value="Genomic_DNA"/>
</dbReference>